<comment type="caution">
    <text evidence="2">The sequence shown here is derived from an EMBL/GenBank/DDBJ whole genome shotgun (WGS) entry which is preliminary data.</text>
</comment>
<feature type="region of interest" description="Disordered" evidence="1">
    <location>
        <begin position="83"/>
        <end position="154"/>
    </location>
</feature>
<organism evidence="2 3">
    <name type="scientific">Vespula vulgaris</name>
    <name type="common">Yellow jacket</name>
    <name type="synonym">Wasp</name>
    <dbReference type="NCBI Taxonomy" id="7454"/>
    <lineage>
        <taxon>Eukaryota</taxon>
        <taxon>Metazoa</taxon>
        <taxon>Ecdysozoa</taxon>
        <taxon>Arthropoda</taxon>
        <taxon>Hexapoda</taxon>
        <taxon>Insecta</taxon>
        <taxon>Pterygota</taxon>
        <taxon>Neoptera</taxon>
        <taxon>Endopterygota</taxon>
        <taxon>Hymenoptera</taxon>
        <taxon>Apocrita</taxon>
        <taxon>Aculeata</taxon>
        <taxon>Vespoidea</taxon>
        <taxon>Vespidae</taxon>
        <taxon>Vespinae</taxon>
        <taxon>Vespula</taxon>
    </lineage>
</organism>
<evidence type="ECO:0000256" key="1">
    <source>
        <dbReference type="SAM" id="MobiDB-lite"/>
    </source>
</evidence>
<sequence>MQSLNLLHSDLRLLKPPESNFPNRTGQRDALFVSPYRSEFEGRHPVGNANDTKSWKQEKTRRRVCWKIGESGFRWEEAGKVCRETSRASDSQRRLAARKESKRRGKEARGAIKVHYFNNRTNSSEPAASDDRKQHPLAVGQDGKEMPKSRLPNNRMCSCSVPGTTQLSTSTNLSSFDEPPTPARILCPAAKIPKGDFQESDASIAFTVCEIALG</sequence>
<evidence type="ECO:0000313" key="3">
    <source>
        <dbReference type="Proteomes" id="UP000614350"/>
    </source>
</evidence>
<feature type="compositionally biased region" description="Basic and acidic residues" evidence="1">
    <location>
        <begin position="83"/>
        <end position="99"/>
    </location>
</feature>
<reference evidence="2" key="1">
    <citation type="journal article" date="2020" name="G3 (Bethesda)">
        <title>High-Quality Assemblies for Three Invasive Social Wasps from the &lt;i&gt;Vespula&lt;/i&gt; Genus.</title>
        <authorList>
            <person name="Harrop T.W.R."/>
            <person name="Guhlin J."/>
            <person name="McLaughlin G.M."/>
            <person name="Permina E."/>
            <person name="Stockwell P."/>
            <person name="Gilligan J."/>
            <person name="Le Lec M.F."/>
            <person name="Gruber M.A.M."/>
            <person name="Quinn O."/>
            <person name="Lovegrove M."/>
            <person name="Duncan E.J."/>
            <person name="Remnant E.J."/>
            <person name="Van Eeckhoven J."/>
            <person name="Graham B."/>
            <person name="Knapp R.A."/>
            <person name="Langford K.W."/>
            <person name="Kronenberg Z."/>
            <person name="Press M.O."/>
            <person name="Eacker S.M."/>
            <person name="Wilson-Rankin E.E."/>
            <person name="Purcell J."/>
            <person name="Lester P.J."/>
            <person name="Dearden P.K."/>
        </authorList>
    </citation>
    <scope>NUCLEOTIDE SEQUENCE</scope>
    <source>
        <strain evidence="2">Marl-1</strain>
    </source>
</reference>
<evidence type="ECO:0000313" key="2">
    <source>
        <dbReference type="EMBL" id="KAF7408432.1"/>
    </source>
</evidence>
<dbReference type="AlphaFoldDB" id="A0A834KM61"/>
<name>A0A834KM61_VESVU</name>
<accession>A0A834KM61</accession>
<keyword evidence="3" id="KW-1185">Reference proteome</keyword>
<gene>
    <name evidence="2" type="ORF">HZH66_002969</name>
</gene>
<proteinExistence type="predicted"/>
<protein>
    <submittedName>
        <fullName evidence="2">Uncharacterized protein</fullName>
    </submittedName>
</protein>
<dbReference type="EMBL" id="JACSEA010000002">
    <property type="protein sequence ID" value="KAF7408432.1"/>
    <property type="molecule type" value="Genomic_DNA"/>
</dbReference>
<dbReference type="Proteomes" id="UP000614350">
    <property type="component" value="Unassembled WGS sequence"/>
</dbReference>